<dbReference type="GO" id="GO:0005829">
    <property type="term" value="C:cytosol"/>
    <property type="evidence" value="ECO:0007669"/>
    <property type="project" value="TreeGrafter"/>
</dbReference>
<protein>
    <submittedName>
        <fullName evidence="6">Uncharacterized protein</fullName>
    </submittedName>
</protein>
<evidence type="ECO:0000313" key="6">
    <source>
        <dbReference type="EMBL" id="KAJ8478004.1"/>
    </source>
</evidence>
<organism evidence="6 7">
    <name type="scientific">Ensete ventricosum</name>
    <name type="common">Abyssinian banana</name>
    <name type="synonym">Musa ensete</name>
    <dbReference type="NCBI Taxonomy" id="4639"/>
    <lineage>
        <taxon>Eukaryota</taxon>
        <taxon>Viridiplantae</taxon>
        <taxon>Streptophyta</taxon>
        <taxon>Embryophyta</taxon>
        <taxon>Tracheophyta</taxon>
        <taxon>Spermatophyta</taxon>
        <taxon>Magnoliopsida</taxon>
        <taxon>Liliopsida</taxon>
        <taxon>Zingiberales</taxon>
        <taxon>Musaceae</taxon>
        <taxon>Ensete</taxon>
    </lineage>
</organism>
<evidence type="ECO:0000256" key="1">
    <source>
        <dbReference type="ARBA" id="ARBA00004496"/>
    </source>
</evidence>
<evidence type="ECO:0000256" key="3">
    <source>
        <dbReference type="ARBA" id="ARBA00022490"/>
    </source>
</evidence>
<dbReference type="PANTHER" id="PTHR46027:SF1">
    <property type="entry name" value="PEROXISOMAL TARGETING SIGNAL 2 RECEPTOR"/>
    <property type="match status" value="1"/>
</dbReference>
<evidence type="ECO:0000256" key="2">
    <source>
        <dbReference type="ARBA" id="ARBA00022448"/>
    </source>
</evidence>
<keyword evidence="2" id="KW-0813">Transport</keyword>
<comment type="caution">
    <text evidence="6">The sequence shown here is derived from an EMBL/GenBank/DDBJ whole genome shotgun (WGS) entry which is preliminary data.</text>
</comment>
<dbReference type="InterPro" id="IPR044536">
    <property type="entry name" value="PEX7"/>
</dbReference>
<dbReference type="SUPFAM" id="SSF50978">
    <property type="entry name" value="WD40 repeat-like"/>
    <property type="match status" value="1"/>
</dbReference>
<sequence>MVGMGGSRDSGDGRARVGAAAFAVADGSVNLWETSLPSPANPVCSLREHSRKAHEVDWNPVRGDSFLSASWDDSLKFRALFRELSYCSLRRARNPRHADVFASASNDLARLHPPPPCPRPRESPLRLEQSTPSTALIVSLIEDNKRDEDEVITNHISSTGHLAFSQNIPTNWSGSYYYNSSWLEF</sequence>
<dbReference type="AlphaFoldDB" id="A0AAV8QMQ0"/>
<dbReference type="Proteomes" id="UP001222027">
    <property type="component" value="Unassembled WGS sequence"/>
</dbReference>
<evidence type="ECO:0000256" key="4">
    <source>
        <dbReference type="ARBA" id="ARBA00022927"/>
    </source>
</evidence>
<dbReference type="EMBL" id="JAQQAF010000006">
    <property type="protein sequence ID" value="KAJ8478004.1"/>
    <property type="molecule type" value="Genomic_DNA"/>
</dbReference>
<dbReference type="GO" id="GO:0005053">
    <property type="term" value="F:peroxisome matrix targeting signal-2 binding"/>
    <property type="evidence" value="ECO:0007669"/>
    <property type="project" value="InterPro"/>
</dbReference>
<name>A0AAV8QMQ0_ENSVE</name>
<keyword evidence="7" id="KW-1185">Reference proteome</keyword>
<keyword evidence="3" id="KW-0963">Cytoplasm</keyword>
<accession>A0AAV8QMQ0</accession>
<gene>
    <name evidence="6" type="ORF">OPV22_021731</name>
</gene>
<dbReference type="GO" id="GO:0016558">
    <property type="term" value="P:protein import into peroxisome matrix"/>
    <property type="evidence" value="ECO:0007669"/>
    <property type="project" value="InterPro"/>
</dbReference>
<dbReference type="GO" id="GO:0005782">
    <property type="term" value="C:peroxisomal matrix"/>
    <property type="evidence" value="ECO:0007669"/>
    <property type="project" value="TreeGrafter"/>
</dbReference>
<evidence type="ECO:0000313" key="7">
    <source>
        <dbReference type="Proteomes" id="UP001222027"/>
    </source>
</evidence>
<proteinExistence type="predicted"/>
<keyword evidence="4" id="KW-0653">Protein transport</keyword>
<dbReference type="Gene3D" id="2.130.10.10">
    <property type="entry name" value="YVTN repeat-like/Quinoprotein amine dehydrogenase"/>
    <property type="match status" value="1"/>
</dbReference>
<feature type="region of interest" description="Disordered" evidence="5">
    <location>
        <begin position="109"/>
        <end position="128"/>
    </location>
</feature>
<comment type="subcellular location">
    <subcellularLocation>
        <location evidence="1">Cytoplasm</location>
    </subcellularLocation>
</comment>
<dbReference type="InterPro" id="IPR015943">
    <property type="entry name" value="WD40/YVTN_repeat-like_dom_sf"/>
</dbReference>
<dbReference type="InterPro" id="IPR036322">
    <property type="entry name" value="WD40_repeat_dom_sf"/>
</dbReference>
<dbReference type="PANTHER" id="PTHR46027">
    <property type="entry name" value="PEROXISOMAL TARGETING SIGNAL 2 RECEPTOR"/>
    <property type="match status" value="1"/>
</dbReference>
<reference evidence="6 7" key="1">
    <citation type="submission" date="2022-12" db="EMBL/GenBank/DDBJ databases">
        <title>Chromosome-scale assembly of the Ensete ventricosum genome.</title>
        <authorList>
            <person name="Dussert Y."/>
            <person name="Stocks J."/>
            <person name="Wendawek A."/>
            <person name="Woldeyes F."/>
            <person name="Nichols R.A."/>
            <person name="Borrell J.S."/>
        </authorList>
    </citation>
    <scope>NUCLEOTIDE SEQUENCE [LARGE SCALE GENOMIC DNA]</scope>
    <source>
        <strain evidence="7">cv. Maze</strain>
        <tissue evidence="6">Seeds</tissue>
    </source>
</reference>
<evidence type="ECO:0000256" key="5">
    <source>
        <dbReference type="SAM" id="MobiDB-lite"/>
    </source>
</evidence>